<dbReference type="AlphaFoldDB" id="A0AAV4WGD8"/>
<keyword evidence="2" id="KW-1185">Reference proteome</keyword>
<gene>
    <name evidence="1" type="ORF">CDAR_43381</name>
</gene>
<evidence type="ECO:0000313" key="1">
    <source>
        <dbReference type="EMBL" id="GIY81910.1"/>
    </source>
</evidence>
<name>A0AAV4WGD8_9ARAC</name>
<proteinExistence type="predicted"/>
<dbReference type="EMBL" id="BPLQ01014670">
    <property type="protein sequence ID" value="GIY81910.1"/>
    <property type="molecule type" value="Genomic_DNA"/>
</dbReference>
<evidence type="ECO:0000313" key="2">
    <source>
        <dbReference type="Proteomes" id="UP001054837"/>
    </source>
</evidence>
<dbReference type="Proteomes" id="UP001054837">
    <property type="component" value="Unassembled WGS sequence"/>
</dbReference>
<protein>
    <submittedName>
        <fullName evidence="1">Uncharacterized protein</fullName>
    </submittedName>
</protein>
<accession>A0AAV4WGD8</accession>
<organism evidence="1 2">
    <name type="scientific">Caerostris darwini</name>
    <dbReference type="NCBI Taxonomy" id="1538125"/>
    <lineage>
        <taxon>Eukaryota</taxon>
        <taxon>Metazoa</taxon>
        <taxon>Ecdysozoa</taxon>
        <taxon>Arthropoda</taxon>
        <taxon>Chelicerata</taxon>
        <taxon>Arachnida</taxon>
        <taxon>Araneae</taxon>
        <taxon>Araneomorphae</taxon>
        <taxon>Entelegynae</taxon>
        <taxon>Araneoidea</taxon>
        <taxon>Araneidae</taxon>
        <taxon>Caerostris</taxon>
    </lineage>
</organism>
<sequence length="82" mass="8927">MPWKGKSEACHQLNQTVLSRQMPGKKGFLITSNRSSISVTGGHVDTHIAGEGAIVEDAWLTLQVNRLRNKRLSSCAGTRHGT</sequence>
<reference evidence="1 2" key="1">
    <citation type="submission" date="2021-06" db="EMBL/GenBank/DDBJ databases">
        <title>Caerostris darwini draft genome.</title>
        <authorList>
            <person name="Kono N."/>
            <person name="Arakawa K."/>
        </authorList>
    </citation>
    <scope>NUCLEOTIDE SEQUENCE [LARGE SCALE GENOMIC DNA]</scope>
</reference>
<comment type="caution">
    <text evidence="1">The sequence shown here is derived from an EMBL/GenBank/DDBJ whole genome shotgun (WGS) entry which is preliminary data.</text>
</comment>